<accession>A0AA86VFH5</accession>
<feature type="non-terminal residue" evidence="1">
    <location>
        <position position="1"/>
    </location>
</feature>
<gene>
    <name evidence="1" type="ORF">AYBTSS11_LOCUS9178</name>
</gene>
<dbReference type="Proteomes" id="UP001189624">
    <property type="component" value="Chromosome 3"/>
</dbReference>
<organism evidence="1 2">
    <name type="scientific">Sphenostylis stenocarpa</name>
    <dbReference type="NCBI Taxonomy" id="92480"/>
    <lineage>
        <taxon>Eukaryota</taxon>
        <taxon>Viridiplantae</taxon>
        <taxon>Streptophyta</taxon>
        <taxon>Embryophyta</taxon>
        <taxon>Tracheophyta</taxon>
        <taxon>Spermatophyta</taxon>
        <taxon>Magnoliopsida</taxon>
        <taxon>eudicotyledons</taxon>
        <taxon>Gunneridae</taxon>
        <taxon>Pentapetalae</taxon>
        <taxon>rosids</taxon>
        <taxon>fabids</taxon>
        <taxon>Fabales</taxon>
        <taxon>Fabaceae</taxon>
        <taxon>Papilionoideae</taxon>
        <taxon>50 kb inversion clade</taxon>
        <taxon>NPAAA clade</taxon>
        <taxon>indigoferoid/millettioid clade</taxon>
        <taxon>Phaseoleae</taxon>
        <taxon>Sphenostylis</taxon>
    </lineage>
</organism>
<dbReference type="Gramene" id="rna-AYBTSS11_LOCUS9178">
    <property type="protein sequence ID" value="CAJ1939517.1"/>
    <property type="gene ID" value="gene-AYBTSS11_LOCUS9178"/>
</dbReference>
<evidence type="ECO:0000313" key="2">
    <source>
        <dbReference type="Proteomes" id="UP001189624"/>
    </source>
</evidence>
<protein>
    <submittedName>
        <fullName evidence="1">Uncharacterized protein</fullName>
    </submittedName>
</protein>
<evidence type="ECO:0000313" key="1">
    <source>
        <dbReference type="EMBL" id="CAJ1939517.1"/>
    </source>
</evidence>
<dbReference type="EMBL" id="OY731400">
    <property type="protein sequence ID" value="CAJ1939517.1"/>
    <property type="molecule type" value="Genomic_DNA"/>
</dbReference>
<proteinExistence type="predicted"/>
<reference evidence="1" key="1">
    <citation type="submission" date="2023-10" db="EMBL/GenBank/DDBJ databases">
        <authorList>
            <person name="Domelevo Entfellner J.-B."/>
        </authorList>
    </citation>
    <scope>NUCLEOTIDE SEQUENCE</scope>
</reference>
<keyword evidence="2" id="KW-1185">Reference proteome</keyword>
<sequence length="51" mass="5873">NNVDDVKESVLVDKINKLKLFGKEIQSKDFVEEIIELVAEIEAQPKEWITS</sequence>
<dbReference type="AlphaFoldDB" id="A0AA86VFH5"/>
<name>A0AA86VFH5_9FABA</name>